<feature type="domain" description="NUMOD4" evidence="2">
    <location>
        <begin position="16"/>
        <end position="57"/>
    </location>
</feature>
<dbReference type="Proteomes" id="UP001564760">
    <property type="component" value="Unassembled WGS sequence"/>
</dbReference>
<feature type="region of interest" description="Disordered" evidence="1">
    <location>
        <begin position="108"/>
        <end position="130"/>
    </location>
</feature>
<reference evidence="3 4" key="1">
    <citation type="submission" date="2024-08" db="EMBL/GenBank/DDBJ databases">
        <title>Mycobacterium servetensis sp. nov., a novel rapid-growing mycobacterial species recovered from a human patient in Zaragoza, Spain.</title>
        <authorList>
            <person name="Tristancho-Baro A.I."/>
            <person name="Buenestado-Serrano S."/>
            <person name="Garcia De Viedma D."/>
            <person name="Milagro-Beamonte A."/>
            <person name="Burillo N."/>
            <person name="Sanz S."/>
            <person name="Lopez-Calleja A.I."/>
            <person name="Penas-Utrilla D."/>
            <person name="Guardingo M."/>
            <person name="Garcia M.J."/>
            <person name="Vinuelas-Bayon J."/>
        </authorList>
    </citation>
    <scope>NUCLEOTIDE SEQUENCE [LARGE SCALE GENOMIC DNA]</scope>
    <source>
        <strain evidence="4">HUMS_12744610</strain>
    </source>
</reference>
<dbReference type="RefSeq" id="WP_369742058.1">
    <property type="nucleotide sequence ID" value="NZ_JBGEDP010000002.1"/>
</dbReference>
<name>A0ABV4C907_9MYCO</name>
<evidence type="ECO:0000313" key="3">
    <source>
        <dbReference type="EMBL" id="MEY8019025.1"/>
    </source>
</evidence>
<dbReference type="Pfam" id="PF07463">
    <property type="entry name" value="NUMOD4"/>
    <property type="match status" value="1"/>
</dbReference>
<proteinExistence type="predicted"/>
<keyword evidence="4" id="KW-1185">Reference proteome</keyword>
<evidence type="ECO:0000256" key="1">
    <source>
        <dbReference type="SAM" id="MobiDB-lite"/>
    </source>
</evidence>
<gene>
    <name evidence="3" type="ORF">AB8998_30705</name>
</gene>
<comment type="caution">
    <text evidence="3">The sequence shown here is derived from an EMBL/GenBank/DDBJ whole genome shotgun (WGS) entry which is preliminary data.</text>
</comment>
<dbReference type="Gene3D" id="3.90.75.20">
    <property type="match status" value="1"/>
</dbReference>
<protein>
    <submittedName>
        <fullName evidence="3">NUMOD4 domain-containing protein</fullName>
    </submittedName>
</protein>
<dbReference type="SUPFAM" id="SSF54060">
    <property type="entry name" value="His-Me finger endonucleases"/>
    <property type="match status" value="1"/>
</dbReference>
<sequence>MTVETKCPPPLTNIREIWRPVLGYEGLYEISDYGRVWSLTRLALLTPIKSDEYPQVSLFRNGSEKRRPIAALVLETFVGPAPEGHVARPKNGRRNDVRLTNLMWAPRTNGPLSLNSGDQGPMDQPAAAPRGDVQVRVAADPITKHRVTRVEFRGWAVDLAGATLVIPTQAVPVGGSVADLEMCLNAARTLLAQRRTASRVPPPAAPAAAPDVPDADIRDALVDVLSHARAVAAQSWHWQRFNVYECISEAWKATGLRLPHRRVIEALHAVIPDGKGLMEFNLGATRDQICTLFDSAIAAASHSDRGAA</sequence>
<accession>A0ABV4C907</accession>
<evidence type="ECO:0000259" key="2">
    <source>
        <dbReference type="Pfam" id="PF07463"/>
    </source>
</evidence>
<dbReference type="InterPro" id="IPR044925">
    <property type="entry name" value="His-Me_finger_sf"/>
</dbReference>
<dbReference type="InterPro" id="IPR010902">
    <property type="entry name" value="NUMOD4"/>
</dbReference>
<organism evidence="3 4">
    <name type="scientific">Mycobacterium servetii</name>
    <dbReference type="NCBI Taxonomy" id="3237418"/>
    <lineage>
        <taxon>Bacteria</taxon>
        <taxon>Bacillati</taxon>
        <taxon>Actinomycetota</taxon>
        <taxon>Actinomycetes</taxon>
        <taxon>Mycobacteriales</taxon>
        <taxon>Mycobacteriaceae</taxon>
        <taxon>Mycobacterium</taxon>
    </lineage>
</organism>
<dbReference type="EMBL" id="JBGEDP010000002">
    <property type="protein sequence ID" value="MEY8019025.1"/>
    <property type="molecule type" value="Genomic_DNA"/>
</dbReference>
<evidence type="ECO:0000313" key="4">
    <source>
        <dbReference type="Proteomes" id="UP001564760"/>
    </source>
</evidence>